<organism evidence="1 2">
    <name type="scientific">Methanospirillum purgamenti</name>
    <dbReference type="NCBI Taxonomy" id="2834276"/>
    <lineage>
        <taxon>Archaea</taxon>
        <taxon>Methanobacteriati</taxon>
        <taxon>Methanobacteriota</taxon>
        <taxon>Stenosarchaea group</taxon>
        <taxon>Methanomicrobia</taxon>
        <taxon>Methanomicrobiales</taxon>
        <taxon>Methanospirillaceae</taxon>
        <taxon>Methanospirillum</taxon>
    </lineage>
</organism>
<keyword evidence="2" id="KW-1185">Reference proteome</keyword>
<dbReference type="Proteomes" id="UP000680656">
    <property type="component" value="Chromosome"/>
</dbReference>
<dbReference type="GO" id="GO:0052689">
    <property type="term" value="F:carboxylic ester hydrolase activity"/>
    <property type="evidence" value="ECO:0007669"/>
    <property type="project" value="TreeGrafter"/>
</dbReference>
<dbReference type="SUPFAM" id="SSF53474">
    <property type="entry name" value="alpha/beta-Hydrolases"/>
    <property type="match status" value="1"/>
</dbReference>
<sequence>MNVHIHSHHRAIQWKISHPVTEHSGALVIFFPNWMYGLLPYCGPGSRSDTWKREVIFWREICDFFNSHGIATLSLECDKVDSIPTDDEIMASSYIHRTYSVIKDITKESGIMIKKTILFGHGFGSRMLCEIVSYGLKPAGYIIAGGMYTDIDSILTQKYLPLKNNGINSRGENIIPLLDPETKIIMSNLGKILQASRKGKGVIKLKDNGNTMSIHLPDDFFSENKSPSALLSILDAPCLILHGSGDLDIPVSNAFFLETKLRQKNSSISRIVILDKDHWFRDMPHDGDDRIIERITGVCIQNPVDHRFLKHCLLFIEDILKIRRNKKGTTSILHNPGAPFFQVDTMSGS</sequence>
<dbReference type="RefSeq" id="WP_214419096.1">
    <property type="nucleotide sequence ID" value="NZ_CP075546.1"/>
</dbReference>
<dbReference type="KEGG" id="mrtj:KHC33_13230"/>
<dbReference type="PANTHER" id="PTHR43265:SF1">
    <property type="entry name" value="ESTERASE ESTD"/>
    <property type="match status" value="1"/>
</dbReference>
<protein>
    <recommendedName>
        <fullName evidence="3">Alpha/beta hydrolase</fullName>
    </recommendedName>
</protein>
<name>A0A8E7AVV7_9EURY</name>
<gene>
    <name evidence="1" type="ORF">KHC33_13230</name>
</gene>
<accession>A0A8E7AVV7</accession>
<dbReference type="AlphaFoldDB" id="A0A8E7AVV7"/>
<evidence type="ECO:0000313" key="1">
    <source>
        <dbReference type="EMBL" id="QVV88280.1"/>
    </source>
</evidence>
<reference evidence="1 2" key="1">
    <citation type="submission" date="2021-05" db="EMBL/GenBank/DDBJ databases">
        <title>A novel Methanospirillum isolate from a pyrite-forming mixed culture.</title>
        <authorList>
            <person name="Bunk B."/>
            <person name="Sproer C."/>
            <person name="Spring S."/>
            <person name="Pester M."/>
        </authorList>
    </citation>
    <scope>NUCLEOTIDE SEQUENCE [LARGE SCALE GENOMIC DNA]</scope>
    <source>
        <strain evidence="1 2">J.3.6.1-F.2.7.3</strain>
    </source>
</reference>
<evidence type="ECO:0000313" key="2">
    <source>
        <dbReference type="Proteomes" id="UP000680656"/>
    </source>
</evidence>
<dbReference type="GeneID" id="65098164"/>
<dbReference type="InterPro" id="IPR053145">
    <property type="entry name" value="AB_hydrolase_Est10"/>
</dbReference>
<dbReference type="EMBL" id="CP075546">
    <property type="protein sequence ID" value="QVV88280.1"/>
    <property type="molecule type" value="Genomic_DNA"/>
</dbReference>
<dbReference type="InterPro" id="IPR029058">
    <property type="entry name" value="AB_hydrolase_fold"/>
</dbReference>
<dbReference type="PANTHER" id="PTHR43265">
    <property type="entry name" value="ESTERASE ESTD"/>
    <property type="match status" value="1"/>
</dbReference>
<evidence type="ECO:0008006" key="3">
    <source>
        <dbReference type="Google" id="ProtNLM"/>
    </source>
</evidence>
<proteinExistence type="predicted"/>
<dbReference type="Gene3D" id="3.40.50.1820">
    <property type="entry name" value="alpha/beta hydrolase"/>
    <property type="match status" value="1"/>
</dbReference>